<feature type="domain" description="NERD" evidence="2">
    <location>
        <begin position="62"/>
        <end position="175"/>
    </location>
</feature>
<keyword evidence="1" id="KW-0812">Transmembrane</keyword>
<name>A0ABM7YDY5_9EURY</name>
<evidence type="ECO:0000313" key="3">
    <source>
        <dbReference type="EMBL" id="BDH80241.1"/>
    </source>
</evidence>
<feature type="transmembrane region" description="Helical" evidence="1">
    <location>
        <begin position="9"/>
        <end position="30"/>
    </location>
</feature>
<gene>
    <name evidence="3" type="ORF">MTTB_p210</name>
</gene>
<keyword evidence="3" id="KW-0614">Plasmid</keyword>
<dbReference type="EMBL" id="AP025699">
    <property type="protein sequence ID" value="BDH80241.1"/>
    <property type="molecule type" value="Genomic_DNA"/>
</dbReference>
<feature type="transmembrane region" description="Helical" evidence="1">
    <location>
        <begin position="36"/>
        <end position="53"/>
    </location>
</feature>
<accession>A0ABM7YDY5</accession>
<dbReference type="Pfam" id="PF08378">
    <property type="entry name" value="NERD"/>
    <property type="match status" value="1"/>
</dbReference>
<dbReference type="RefSeq" id="WP_248565361.1">
    <property type="nucleotide sequence ID" value="NZ_AP025699.1"/>
</dbReference>
<dbReference type="Proteomes" id="UP000831817">
    <property type="component" value="Plasmid pRMAS01"/>
</dbReference>
<geneLocation type="plasmid" evidence="3 4">
    <name>pRMAS01</name>
</geneLocation>
<reference evidence="3 4" key="1">
    <citation type="submission" date="2022-04" db="EMBL/GenBank/DDBJ databases">
        <title>Complete genome of Methanothermobacter tenebrarum strain RMAS.</title>
        <authorList>
            <person name="Nakamura K."/>
            <person name="Oshima K."/>
            <person name="Hattori M."/>
            <person name="Kamagata Y."/>
            <person name="Takamizawa K."/>
        </authorList>
    </citation>
    <scope>NUCLEOTIDE SEQUENCE [LARGE SCALE GENOMIC DNA]</scope>
    <source>
        <strain evidence="3 4">RMAS</strain>
        <plasmid evidence="3 4">pRMAS01</plasmid>
    </source>
</reference>
<evidence type="ECO:0000256" key="1">
    <source>
        <dbReference type="SAM" id="Phobius"/>
    </source>
</evidence>
<organism evidence="3 4">
    <name type="scientific">Methanothermobacter tenebrarum</name>
    <dbReference type="NCBI Taxonomy" id="680118"/>
    <lineage>
        <taxon>Archaea</taxon>
        <taxon>Methanobacteriati</taxon>
        <taxon>Methanobacteriota</taxon>
        <taxon>Methanomada group</taxon>
        <taxon>Methanobacteria</taxon>
        <taxon>Methanobacteriales</taxon>
        <taxon>Methanobacteriaceae</taxon>
        <taxon>Methanothermobacter</taxon>
    </lineage>
</organism>
<dbReference type="GeneID" id="71966146"/>
<dbReference type="InterPro" id="IPR011528">
    <property type="entry name" value="NERD"/>
</dbReference>
<sequence length="223" mass="25498">MGYTQHMSILYEIMYGLGGILIMLGVVIVLLTPSEAHISISMIISGIIIILVARKEGYSWKKGVEGEKVISKILSFLPDDEYKRYDDLKFSNYGGNIDHLVIGKNNIFVIETKNYTGQYIIEGETWYKKTKNGNKIIFHSPGKQIKTSVLKFKEFLRSKGIRKRIWIEAIVVMVNKNAKIHKEPKGYVVLMPVELVNYIKTRKGSIDTKTLKDIDKIISKLKK</sequence>
<protein>
    <recommendedName>
        <fullName evidence="2">NERD domain-containing protein</fullName>
    </recommendedName>
</protein>
<proteinExistence type="predicted"/>
<keyword evidence="4" id="KW-1185">Reference proteome</keyword>
<keyword evidence="1" id="KW-0472">Membrane</keyword>
<evidence type="ECO:0000313" key="4">
    <source>
        <dbReference type="Proteomes" id="UP000831817"/>
    </source>
</evidence>
<dbReference type="PROSITE" id="PS50965">
    <property type="entry name" value="NERD"/>
    <property type="match status" value="1"/>
</dbReference>
<evidence type="ECO:0000259" key="2">
    <source>
        <dbReference type="PROSITE" id="PS50965"/>
    </source>
</evidence>
<keyword evidence="1" id="KW-1133">Transmembrane helix</keyword>